<gene>
    <name evidence="4" type="ORF">TRUGW13939_02684</name>
</gene>
<evidence type="ECO:0000259" key="3">
    <source>
        <dbReference type="SMART" id="SM00903"/>
    </source>
</evidence>
<dbReference type="SMART" id="SM00903">
    <property type="entry name" value="Flavin_Reduct"/>
    <property type="match status" value="1"/>
</dbReference>
<sequence>MRRVPHPVAIITTTSADSTSNPNPNSTPRGMTVSSFNTVTLHPKPVISFNVHHPSETLLALQSSSRFLVHLLAPGAAAARLARDFARGNENLELGDFEWDCYKILPRLRRRRKRQQHSSQGKEKDEEKEEDFSFVLECQYLPDKTIQVYDHMIVLGTVEKVLSASPRSSTDIDTKNHKRHDFCLTYADTRFWKMGEQVE</sequence>
<evidence type="ECO:0000313" key="5">
    <source>
        <dbReference type="Proteomes" id="UP000509510"/>
    </source>
</evidence>
<accession>A0A7H8QNP1</accession>
<feature type="compositionally biased region" description="Polar residues" evidence="2">
    <location>
        <begin position="21"/>
        <end position="30"/>
    </location>
</feature>
<dbReference type="InterPro" id="IPR050268">
    <property type="entry name" value="NADH-dep_flavin_reductase"/>
</dbReference>
<protein>
    <recommendedName>
        <fullName evidence="3">Flavin reductase like domain-containing protein</fullName>
    </recommendedName>
</protein>
<keyword evidence="5" id="KW-1185">Reference proteome</keyword>
<dbReference type="GO" id="GO:0010181">
    <property type="term" value="F:FMN binding"/>
    <property type="evidence" value="ECO:0007669"/>
    <property type="project" value="InterPro"/>
</dbReference>
<dbReference type="KEGG" id="trg:TRUGW13939_02684"/>
<name>A0A7H8QNP1_TALRU</name>
<dbReference type="InterPro" id="IPR002563">
    <property type="entry name" value="Flavin_Rdtase-like_dom"/>
</dbReference>
<feature type="region of interest" description="Disordered" evidence="2">
    <location>
        <begin position="1"/>
        <end position="30"/>
    </location>
</feature>
<dbReference type="Gene3D" id="2.30.110.10">
    <property type="entry name" value="Electron Transport, Fmn-binding Protein, Chain A"/>
    <property type="match status" value="1"/>
</dbReference>
<organism evidence="4 5">
    <name type="scientific">Talaromyces rugulosus</name>
    <name type="common">Penicillium rugulosum</name>
    <dbReference type="NCBI Taxonomy" id="121627"/>
    <lineage>
        <taxon>Eukaryota</taxon>
        <taxon>Fungi</taxon>
        <taxon>Dikarya</taxon>
        <taxon>Ascomycota</taxon>
        <taxon>Pezizomycotina</taxon>
        <taxon>Eurotiomycetes</taxon>
        <taxon>Eurotiomycetidae</taxon>
        <taxon>Eurotiales</taxon>
        <taxon>Trichocomaceae</taxon>
        <taxon>Talaromyces</taxon>
        <taxon>Talaromyces sect. Islandici</taxon>
    </lineage>
</organism>
<dbReference type="AlphaFoldDB" id="A0A7H8QNP1"/>
<proteinExistence type="predicted"/>
<feature type="compositionally biased region" description="Low complexity" evidence="2">
    <location>
        <begin position="9"/>
        <end position="20"/>
    </location>
</feature>
<dbReference type="Proteomes" id="UP000509510">
    <property type="component" value="Chromosome II"/>
</dbReference>
<dbReference type="GO" id="GO:0042602">
    <property type="term" value="F:riboflavin reductase (NADPH) activity"/>
    <property type="evidence" value="ECO:0007669"/>
    <property type="project" value="TreeGrafter"/>
</dbReference>
<dbReference type="Pfam" id="PF01613">
    <property type="entry name" value="Flavin_Reduct"/>
    <property type="match status" value="1"/>
</dbReference>
<dbReference type="OrthoDB" id="2015405at2759"/>
<dbReference type="EMBL" id="CP055899">
    <property type="protein sequence ID" value="QKX55590.1"/>
    <property type="molecule type" value="Genomic_DNA"/>
</dbReference>
<keyword evidence="1" id="KW-0560">Oxidoreductase</keyword>
<evidence type="ECO:0000256" key="1">
    <source>
        <dbReference type="ARBA" id="ARBA00023002"/>
    </source>
</evidence>
<feature type="domain" description="Flavin reductase like" evidence="3">
    <location>
        <begin position="1"/>
        <end position="178"/>
    </location>
</feature>
<dbReference type="PANTHER" id="PTHR30466:SF1">
    <property type="entry name" value="FMN REDUCTASE (NADH) RUTF"/>
    <property type="match status" value="1"/>
</dbReference>
<reference evidence="5" key="1">
    <citation type="submission" date="2020-06" db="EMBL/GenBank/DDBJ databases">
        <title>A chromosome-scale genome assembly of Talaromyces rugulosus W13939.</title>
        <authorList>
            <person name="Wang B."/>
            <person name="Guo L."/>
            <person name="Ye K."/>
            <person name="Wang L."/>
        </authorList>
    </citation>
    <scope>NUCLEOTIDE SEQUENCE [LARGE SCALE GENOMIC DNA]</scope>
    <source>
        <strain evidence="5">W13939</strain>
    </source>
</reference>
<dbReference type="GeneID" id="55990191"/>
<dbReference type="InterPro" id="IPR012349">
    <property type="entry name" value="Split_barrel_FMN-bd"/>
</dbReference>
<evidence type="ECO:0000256" key="2">
    <source>
        <dbReference type="SAM" id="MobiDB-lite"/>
    </source>
</evidence>
<dbReference type="PANTHER" id="PTHR30466">
    <property type="entry name" value="FLAVIN REDUCTASE"/>
    <property type="match status" value="1"/>
</dbReference>
<dbReference type="SUPFAM" id="SSF50475">
    <property type="entry name" value="FMN-binding split barrel"/>
    <property type="match status" value="1"/>
</dbReference>
<evidence type="ECO:0000313" key="4">
    <source>
        <dbReference type="EMBL" id="QKX55590.1"/>
    </source>
</evidence>
<dbReference type="RefSeq" id="XP_035341768.1">
    <property type="nucleotide sequence ID" value="XM_035485875.1"/>
</dbReference>